<dbReference type="Pfam" id="PF05050">
    <property type="entry name" value="Methyltransf_21"/>
    <property type="match status" value="1"/>
</dbReference>
<reference evidence="2 3" key="1">
    <citation type="submission" date="2019-06" db="EMBL/GenBank/DDBJ databases">
        <title>Sequencing the genomes of 1000 actinobacteria strains.</title>
        <authorList>
            <person name="Klenk H.-P."/>
        </authorList>
    </citation>
    <scope>NUCLEOTIDE SEQUENCE [LARGE SCALE GENOMIC DNA]</scope>
    <source>
        <strain evidence="2 3">DSM 45015</strain>
    </source>
</reference>
<dbReference type="EMBL" id="VFQC01000001">
    <property type="protein sequence ID" value="TQN30811.1"/>
    <property type="molecule type" value="Genomic_DNA"/>
</dbReference>
<dbReference type="InterPro" id="IPR052514">
    <property type="entry name" value="SAM-dependent_MTase"/>
</dbReference>
<dbReference type="Proteomes" id="UP000317422">
    <property type="component" value="Unassembled WGS sequence"/>
</dbReference>
<dbReference type="AlphaFoldDB" id="A0A543NG91"/>
<dbReference type="GO" id="GO:0008168">
    <property type="term" value="F:methyltransferase activity"/>
    <property type="evidence" value="ECO:0007669"/>
    <property type="project" value="UniProtKB-KW"/>
</dbReference>
<comment type="caution">
    <text evidence="2">The sequence shown here is derived from an EMBL/GenBank/DDBJ whole genome shotgun (WGS) entry which is preliminary data.</text>
</comment>
<dbReference type="InterPro" id="IPR006342">
    <property type="entry name" value="FkbM_mtfrase"/>
</dbReference>
<evidence type="ECO:0000313" key="3">
    <source>
        <dbReference type="Proteomes" id="UP000317422"/>
    </source>
</evidence>
<keyword evidence="3" id="KW-1185">Reference proteome</keyword>
<protein>
    <submittedName>
        <fullName evidence="2">FkbM family methyltransferase</fullName>
    </submittedName>
</protein>
<dbReference type="Gene3D" id="3.40.50.150">
    <property type="entry name" value="Vaccinia Virus protein VP39"/>
    <property type="match status" value="1"/>
</dbReference>
<sequence>MFPPRARGRTGDPRLRALAAALRWLAPRAFFVETEVRGISTVVRPGDVCLDIGAKHGLYTFTLADLAGPGGAVYAVEPLHDPVRVLRSGVRLLGAGNVRVVRCALGRESESATMSLPTRRGRPVHGRAYLTSGAHGPGPNAEFSGQRRVTTAVTTLDSLCRDHGITRVDFVKADVEGAEAAMLDGGQEVLSRHRPALMLEIEERHLAKYGDSVASVTDRLRNLGYRMRVWHRGRWRPVDSVTAAHRNYLFLPER</sequence>
<name>A0A543NG91_9ACTN</name>
<dbReference type="PANTHER" id="PTHR34203">
    <property type="entry name" value="METHYLTRANSFERASE, FKBM FAMILY PROTEIN"/>
    <property type="match status" value="1"/>
</dbReference>
<dbReference type="PANTHER" id="PTHR34203:SF15">
    <property type="entry name" value="SLL1173 PROTEIN"/>
    <property type="match status" value="1"/>
</dbReference>
<feature type="domain" description="Methyltransferase FkbM" evidence="1">
    <location>
        <begin position="51"/>
        <end position="227"/>
    </location>
</feature>
<evidence type="ECO:0000313" key="2">
    <source>
        <dbReference type="EMBL" id="TQN30811.1"/>
    </source>
</evidence>
<dbReference type="NCBIfam" id="TIGR01444">
    <property type="entry name" value="fkbM_fam"/>
    <property type="match status" value="1"/>
</dbReference>
<proteinExistence type="predicted"/>
<dbReference type="GO" id="GO:0032259">
    <property type="term" value="P:methylation"/>
    <property type="evidence" value="ECO:0007669"/>
    <property type="project" value="UniProtKB-KW"/>
</dbReference>
<keyword evidence="2" id="KW-0489">Methyltransferase</keyword>
<dbReference type="InterPro" id="IPR029063">
    <property type="entry name" value="SAM-dependent_MTases_sf"/>
</dbReference>
<accession>A0A543NG91</accession>
<dbReference type="SUPFAM" id="SSF53335">
    <property type="entry name" value="S-adenosyl-L-methionine-dependent methyltransferases"/>
    <property type="match status" value="1"/>
</dbReference>
<keyword evidence="2" id="KW-0808">Transferase</keyword>
<dbReference type="OrthoDB" id="7542440at2"/>
<gene>
    <name evidence="2" type="ORF">FHX37_0695</name>
</gene>
<evidence type="ECO:0000259" key="1">
    <source>
        <dbReference type="Pfam" id="PF05050"/>
    </source>
</evidence>
<organism evidence="2 3">
    <name type="scientific">Haloactinospora alba</name>
    <dbReference type="NCBI Taxonomy" id="405555"/>
    <lineage>
        <taxon>Bacteria</taxon>
        <taxon>Bacillati</taxon>
        <taxon>Actinomycetota</taxon>
        <taxon>Actinomycetes</taxon>
        <taxon>Streptosporangiales</taxon>
        <taxon>Nocardiopsidaceae</taxon>
        <taxon>Haloactinospora</taxon>
    </lineage>
</organism>
<dbReference type="RefSeq" id="WP_141922034.1">
    <property type="nucleotide sequence ID" value="NZ_VFQC01000001.1"/>
</dbReference>